<feature type="transmembrane region" description="Helical" evidence="8">
    <location>
        <begin position="62"/>
        <end position="83"/>
    </location>
</feature>
<feature type="domain" description="Major facilitator superfamily (MFS) profile" evidence="9">
    <location>
        <begin position="25"/>
        <end position="480"/>
    </location>
</feature>
<evidence type="ECO:0000313" key="10">
    <source>
        <dbReference type="EMBL" id="AII04135.1"/>
    </source>
</evidence>
<organism evidence="10 11">
    <name type="scientific">Rhodococcus opacus</name>
    <name type="common">Nocardia opaca</name>
    <dbReference type="NCBI Taxonomy" id="37919"/>
    <lineage>
        <taxon>Bacteria</taxon>
        <taxon>Bacillati</taxon>
        <taxon>Actinomycetota</taxon>
        <taxon>Actinomycetes</taxon>
        <taxon>Mycobacteriales</taxon>
        <taxon>Nocardiaceae</taxon>
        <taxon>Rhodococcus</taxon>
    </lineage>
</organism>
<dbReference type="EMBL" id="CP008947">
    <property type="protein sequence ID" value="AII04135.1"/>
    <property type="molecule type" value="Genomic_DNA"/>
</dbReference>
<feature type="transmembrane region" description="Helical" evidence="8">
    <location>
        <begin position="25"/>
        <end position="50"/>
    </location>
</feature>
<evidence type="ECO:0000256" key="6">
    <source>
        <dbReference type="ARBA" id="ARBA00022989"/>
    </source>
</evidence>
<evidence type="ECO:0000256" key="8">
    <source>
        <dbReference type="SAM" id="Phobius"/>
    </source>
</evidence>
<feature type="transmembrane region" description="Helical" evidence="8">
    <location>
        <begin position="242"/>
        <end position="263"/>
    </location>
</feature>
<evidence type="ECO:0000256" key="3">
    <source>
        <dbReference type="ARBA" id="ARBA00022448"/>
    </source>
</evidence>
<evidence type="ECO:0000256" key="2">
    <source>
        <dbReference type="ARBA" id="ARBA00008537"/>
    </source>
</evidence>
<dbReference type="RefSeq" id="WP_128638780.1">
    <property type="nucleotide sequence ID" value="NZ_CP008947.1"/>
</dbReference>
<dbReference type="eggNOG" id="COG2814">
    <property type="taxonomic scope" value="Bacteria"/>
</dbReference>
<dbReference type="PRINTS" id="PR01036">
    <property type="entry name" value="TCRTETB"/>
</dbReference>
<dbReference type="InterPro" id="IPR011701">
    <property type="entry name" value="MFS"/>
</dbReference>
<evidence type="ECO:0000256" key="7">
    <source>
        <dbReference type="ARBA" id="ARBA00023136"/>
    </source>
</evidence>
<dbReference type="InterPro" id="IPR036259">
    <property type="entry name" value="MFS_trans_sf"/>
</dbReference>
<comment type="subcellular location">
    <subcellularLocation>
        <location evidence="1">Cell membrane</location>
        <topology evidence="1">Multi-pass membrane protein</topology>
    </subcellularLocation>
</comment>
<dbReference type="Pfam" id="PF07690">
    <property type="entry name" value="MFS_1"/>
    <property type="match status" value="1"/>
</dbReference>
<keyword evidence="6 8" id="KW-1133">Transmembrane helix</keyword>
<dbReference type="CDD" id="cd17503">
    <property type="entry name" value="MFS_LmrB_MDR_like"/>
    <property type="match status" value="1"/>
</dbReference>
<dbReference type="PROSITE" id="PS50850">
    <property type="entry name" value="MFS"/>
    <property type="match status" value="1"/>
</dbReference>
<protein>
    <submittedName>
        <fullName evidence="10">Major facilitator transporter</fullName>
    </submittedName>
</protein>
<sequence length="497" mass="52365">MTEPAGLVNDEERADDRIERRHLQVIGVLLVASFVVILNETVMSIAIPVLQVELGVHPSVGQWLTTAFMLTMAVIIPLTGYLIQRIPTRTLFVLAMSLFTAGTLIAFAAPGFGVLLFARVVQASGTALMLPLLMTTIMTLVPPARRGAMMGNISIVIAVAPALGPTLSGFILDHFGWRWIFGFVAPIALVTLVLGARFVVSVSETTKAGVDILSIPLAVLGFGGLVYGLVSIGESAQDSATIPVVVPFLIGAVALSGFLGRQFRLQREDRALLDLRVFGYRQFSISVVAMLVGMATMMGTFIIVPYFAQSVIYLDPFETGLITLPGGLLMGLAGPIVGRVYDRRGPLVLVIPGSILVSAGVWMLTTVNTSTSFWWLLLSNMALCLGLSATFTPLMTSGLGSVAAHLYAHGSAVVGTFQQVAGAAGTALFVTVMTVVASRSGHPHDSPEAIAEGVRMVFLVAGILSFVLIAACAFVRKPANPVDHAHTASVGAPAQGI</sequence>
<feature type="transmembrane region" description="Helical" evidence="8">
    <location>
        <begin position="456"/>
        <end position="475"/>
    </location>
</feature>
<proteinExistence type="inferred from homology"/>
<dbReference type="AlphaFoldDB" id="A0A076ECV2"/>
<dbReference type="Proteomes" id="UP000028488">
    <property type="component" value="Chromosome"/>
</dbReference>
<feature type="transmembrane region" description="Helical" evidence="8">
    <location>
        <begin position="320"/>
        <end position="340"/>
    </location>
</feature>
<dbReference type="GO" id="GO:0005886">
    <property type="term" value="C:plasma membrane"/>
    <property type="evidence" value="ECO:0007669"/>
    <property type="project" value="UniProtKB-SubCell"/>
</dbReference>
<evidence type="ECO:0000256" key="5">
    <source>
        <dbReference type="ARBA" id="ARBA00022692"/>
    </source>
</evidence>
<feature type="transmembrane region" description="Helical" evidence="8">
    <location>
        <begin position="90"/>
        <end position="117"/>
    </location>
</feature>
<evidence type="ECO:0000256" key="1">
    <source>
        <dbReference type="ARBA" id="ARBA00004651"/>
    </source>
</evidence>
<accession>A0A076ECV2</accession>
<feature type="transmembrane region" description="Helical" evidence="8">
    <location>
        <begin position="123"/>
        <end position="141"/>
    </location>
</feature>
<evidence type="ECO:0000313" key="11">
    <source>
        <dbReference type="Proteomes" id="UP000028488"/>
    </source>
</evidence>
<dbReference type="NCBIfam" id="TIGR00711">
    <property type="entry name" value="efflux_EmrB"/>
    <property type="match status" value="1"/>
</dbReference>
<dbReference type="PANTHER" id="PTHR42718:SF9">
    <property type="entry name" value="MAJOR FACILITATOR SUPERFAMILY MULTIDRUG TRANSPORTER MFSC"/>
    <property type="match status" value="1"/>
</dbReference>
<dbReference type="Gene3D" id="1.20.1720.10">
    <property type="entry name" value="Multidrug resistance protein D"/>
    <property type="match status" value="1"/>
</dbReference>
<keyword evidence="5 8" id="KW-0812">Transmembrane</keyword>
<feature type="transmembrane region" description="Helical" evidence="8">
    <location>
        <begin position="347"/>
        <end position="367"/>
    </location>
</feature>
<feature type="transmembrane region" description="Helical" evidence="8">
    <location>
        <begin position="178"/>
        <end position="200"/>
    </location>
</feature>
<feature type="transmembrane region" description="Helical" evidence="8">
    <location>
        <begin position="373"/>
        <end position="394"/>
    </location>
</feature>
<keyword evidence="3" id="KW-0813">Transport</keyword>
<dbReference type="InterPro" id="IPR020846">
    <property type="entry name" value="MFS_dom"/>
</dbReference>
<dbReference type="InterPro" id="IPR004638">
    <property type="entry name" value="EmrB-like"/>
</dbReference>
<evidence type="ECO:0000259" key="9">
    <source>
        <dbReference type="PROSITE" id="PS50850"/>
    </source>
</evidence>
<feature type="transmembrane region" description="Helical" evidence="8">
    <location>
        <begin position="283"/>
        <end position="308"/>
    </location>
</feature>
<reference evidence="10 11" key="1">
    <citation type="submission" date="2014-07" db="EMBL/GenBank/DDBJ databases">
        <title>Genome Sequence of Rhodococcus opacus Strain R7, a Biodegrader of Mono- and Polycyclic Aromatic Hydrocarbons.</title>
        <authorList>
            <person name="Di Gennaro P."/>
            <person name="Zampolli J."/>
            <person name="Presti I."/>
            <person name="Cappelletti M."/>
            <person name="D'Ursi P."/>
            <person name="Orro A."/>
            <person name="Mezzelani A."/>
            <person name="Milanesi L."/>
        </authorList>
    </citation>
    <scope>NUCLEOTIDE SEQUENCE [LARGE SCALE GENOMIC DNA]</scope>
    <source>
        <strain evidence="10 11">R7</strain>
    </source>
</reference>
<keyword evidence="4" id="KW-1003">Cell membrane</keyword>
<feature type="transmembrane region" description="Helical" evidence="8">
    <location>
        <begin position="153"/>
        <end position="172"/>
    </location>
</feature>
<dbReference type="SUPFAM" id="SSF103473">
    <property type="entry name" value="MFS general substrate transporter"/>
    <property type="match status" value="1"/>
</dbReference>
<keyword evidence="7 8" id="KW-0472">Membrane</keyword>
<gene>
    <name evidence="10" type="ORF">EP51_05795</name>
</gene>
<feature type="transmembrane region" description="Helical" evidence="8">
    <location>
        <begin position="212"/>
        <end position="230"/>
    </location>
</feature>
<comment type="similarity">
    <text evidence="2">Belongs to the major facilitator superfamily. EmrB family.</text>
</comment>
<dbReference type="GO" id="GO:0022857">
    <property type="term" value="F:transmembrane transporter activity"/>
    <property type="evidence" value="ECO:0007669"/>
    <property type="project" value="InterPro"/>
</dbReference>
<feature type="transmembrane region" description="Helical" evidence="8">
    <location>
        <begin position="406"/>
        <end position="436"/>
    </location>
</feature>
<dbReference type="PANTHER" id="PTHR42718">
    <property type="entry name" value="MAJOR FACILITATOR SUPERFAMILY MULTIDRUG TRANSPORTER MFSC"/>
    <property type="match status" value="1"/>
</dbReference>
<dbReference type="Gene3D" id="1.20.1250.20">
    <property type="entry name" value="MFS general substrate transporter like domains"/>
    <property type="match status" value="1"/>
</dbReference>
<evidence type="ECO:0000256" key="4">
    <source>
        <dbReference type="ARBA" id="ARBA00022475"/>
    </source>
</evidence>
<name>A0A076ECV2_RHOOP</name>